<accession>A0A0F9DRP1</accession>
<dbReference type="AlphaFoldDB" id="A0A0F9DRP1"/>
<feature type="non-terminal residue" evidence="2">
    <location>
        <position position="514"/>
    </location>
</feature>
<evidence type="ECO:0000256" key="1">
    <source>
        <dbReference type="ARBA" id="ARBA00022737"/>
    </source>
</evidence>
<dbReference type="GO" id="GO:0008270">
    <property type="term" value="F:zinc ion binding"/>
    <property type="evidence" value="ECO:0007669"/>
    <property type="project" value="UniProtKB-KW"/>
</dbReference>
<comment type="caution">
    <text evidence="2">The sequence shown here is derived from an EMBL/GenBank/DDBJ whole genome shotgun (WGS) entry which is preliminary data.</text>
</comment>
<protein>
    <recommendedName>
        <fullName evidence="3">SMP-30/Gluconolactonase/LRE-like region domain-containing protein</fullName>
    </recommendedName>
</protein>
<dbReference type="InterPro" id="IPR001258">
    <property type="entry name" value="NHL_repeat"/>
</dbReference>
<reference evidence="2" key="1">
    <citation type="journal article" date="2015" name="Nature">
        <title>Complex archaea that bridge the gap between prokaryotes and eukaryotes.</title>
        <authorList>
            <person name="Spang A."/>
            <person name="Saw J.H."/>
            <person name="Jorgensen S.L."/>
            <person name="Zaremba-Niedzwiedzka K."/>
            <person name="Martijn J."/>
            <person name="Lind A.E."/>
            <person name="van Eijk R."/>
            <person name="Schleper C."/>
            <person name="Guy L."/>
            <person name="Ettema T.J."/>
        </authorList>
    </citation>
    <scope>NUCLEOTIDE SEQUENCE</scope>
</reference>
<dbReference type="InterPro" id="IPR050952">
    <property type="entry name" value="TRIM-NHL_E3_ligases"/>
</dbReference>
<dbReference type="SUPFAM" id="SSF75011">
    <property type="entry name" value="3-carboxy-cis,cis-mucoante lactonizing enzyme"/>
    <property type="match status" value="1"/>
</dbReference>
<dbReference type="InterPro" id="IPR011042">
    <property type="entry name" value="6-blade_b-propeller_TolB-like"/>
</dbReference>
<dbReference type="PROSITE" id="PS51125">
    <property type="entry name" value="NHL"/>
    <property type="match status" value="1"/>
</dbReference>
<dbReference type="SUPFAM" id="SSF63829">
    <property type="entry name" value="Calcium-dependent phosphotriesterase"/>
    <property type="match status" value="1"/>
</dbReference>
<dbReference type="PANTHER" id="PTHR24104">
    <property type="entry name" value="E3 UBIQUITIN-PROTEIN LIGASE NHLRC1-RELATED"/>
    <property type="match status" value="1"/>
</dbReference>
<sequence length="514" mass="57662">GYSFDPKADRYASLKASMGLHCDTMNQRVNLGQNHTATAMAAWKGRIALAYMALNRLATDGTSGGMDLQGPKTSIRVKRGGRVRGYAGKAADLIEVGPGSMAFSPDGKWLYLTGYHWDRYSNFIISRLIWAHGVLRMKFEGDAKPEPFAGTMTERGFGSDNAHFKIPTSVACDSRGRVYVADYLNDRIQVFLPDGRFHKTIKTNKPTHVAIHHETNELYVFSWRLRNDYVEMDFKVPARLTHFGPLENPREIASYQLPLLAYKGFNKRAGLTFTAGGVEHSVALDSWAKEPTIWLVPKQPGMFSTWTPKIKSPPWETSGILLLVPRDGKLVVKRDFGRDARRTVLRLRHTLNLDRQRIYVSPKTGLLYVAGGLQPDGTGREKAFEQLLEIDPQTGKVRAIPLPFNAHDICFDIEGRVYLQGFEHVVRYDPKTWREVPWDYGVEALVGFARGHGKRANVVSALRYGGVNWHQGGMCVSPKGHLVISTTIPKKVKRLLGLKKRVVEKVDPEIGPSH</sequence>
<dbReference type="GO" id="GO:0043161">
    <property type="term" value="P:proteasome-mediated ubiquitin-dependent protein catabolic process"/>
    <property type="evidence" value="ECO:0007669"/>
    <property type="project" value="TreeGrafter"/>
</dbReference>
<dbReference type="EMBL" id="LAZR01038144">
    <property type="protein sequence ID" value="KKL20316.1"/>
    <property type="molecule type" value="Genomic_DNA"/>
</dbReference>
<dbReference type="PANTHER" id="PTHR24104:SF25">
    <property type="entry name" value="PROTEIN LIN-41"/>
    <property type="match status" value="1"/>
</dbReference>
<evidence type="ECO:0000313" key="2">
    <source>
        <dbReference type="EMBL" id="KKL20316.1"/>
    </source>
</evidence>
<dbReference type="GO" id="GO:0061630">
    <property type="term" value="F:ubiquitin protein ligase activity"/>
    <property type="evidence" value="ECO:0007669"/>
    <property type="project" value="TreeGrafter"/>
</dbReference>
<dbReference type="Gene3D" id="2.120.10.30">
    <property type="entry name" value="TolB, C-terminal domain"/>
    <property type="match status" value="1"/>
</dbReference>
<feature type="non-terminal residue" evidence="2">
    <location>
        <position position="1"/>
    </location>
</feature>
<evidence type="ECO:0008006" key="3">
    <source>
        <dbReference type="Google" id="ProtNLM"/>
    </source>
</evidence>
<gene>
    <name evidence="2" type="ORF">LCGC14_2456680</name>
</gene>
<keyword evidence="1" id="KW-0677">Repeat</keyword>
<organism evidence="2">
    <name type="scientific">marine sediment metagenome</name>
    <dbReference type="NCBI Taxonomy" id="412755"/>
    <lineage>
        <taxon>unclassified sequences</taxon>
        <taxon>metagenomes</taxon>
        <taxon>ecological metagenomes</taxon>
    </lineage>
</organism>
<dbReference type="GO" id="GO:0000209">
    <property type="term" value="P:protein polyubiquitination"/>
    <property type="evidence" value="ECO:0007669"/>
    <property type="project" value="TreeGrafter"/>
</dbReference>
<name>A0A0F9DRP1_9ZZZZ</name>
<proteinExistence type="predicted"/>